<dbReference type="Pfam" id="PF03466">
    <property type="entry name" value="LysR_substrate"/>
    <property type="match status" value="1"/>
</dbReference>
<evidence type="ECO:0000259" key="5">
    <source>
        <dbReference type="PROSITE" id="PS50931"/>
    </source>
</evidence>
<comment type="caution">
    <text evidence="6">The sequence shown here is derived from an EMBL/GenBank/DDBJ whole genome shotgun (WGS) entry which is preliminary data.</text>
</comment>
<name>A0A366XDK3_9RHOB</name>
<dbReference type="PANTHER" id="PTHR30537:SF5">
    <property type="entry name" value="HTH-TYPE TRANSCRIPTIONAL ACTIVATOR TTDR-RELATED"/>
    <property type="match status" value="1"/>
</dbReference>
<evidence type="ECO:0000256" key="4">
    <source>
        <dbReference type="ARBA" id="ARBA00023163"/>
    </source>
</evidence>
<dbReference type="InterPro" id="IPR000847">
    <property type="entry name" value="LysR_HTH_N"/>
</dbReference>
<proteinExistence type="inferred from homology"/>
<evidence type="ECO:0000256" key="2">
    <source>
        <dbReference type="ARBA" id="ARBA00023015"/>
    </source>
</evidence>
<dbReference type="PANTHER" id="PTHR30537">
    <property type="entry name" value="HTH-TYPE TRANSCRIPTIONAL REGULATOR"/>
    <property type="match status" value="1"/>
</dbReference>
<gene>
    <name evidence="6" type="ORF">DS909_02610</name>
</gene>
<evidence type="ECO:0000256" key="1">
    <source>
        <dbReference type="ARBA" id="ARBA00009437"/>
    </source>
</evidence>
<dbReference type="Pfam" id="PF00126">
    <property type="entry name" value="HTH_1"/>
    <property type="match status" value="1"/>
</dbReference>
<dbReference type="RefSeq" id="WP_113821881.1">
    <property type="nucleotide sequence ID" value="NZ_QOCE01000005.1"/>
</dbReference>
<dbReference type="GO" id="GO:0043565">
    <property type="term" value="F:sequence-specific DNA binding"/>
    <property type="evidence" value="ECO:0007669"/>
    <property type="project" value="TreeGrafter"/>
</dbReference>
<dbReference type="PRINTS" id="PR00039">
    <property type="entry name" value="HTHLYSR"/>
</dbReference>
<keyword evidence="2" id="KW-0805">Transcription regulation</keyword>
<evidence type="ECO:0000313" key="6">
    <source>
        <dbReference type="EMBL" id="RBW61619.1"/>
    </source>
</evidence>
<dbReference type="GO" id="GO:0003700">
    <property type="term" value="F:DNA-binding transcription factor activity"/>
    <property type="evidence" value="ECO:0007669"/>
    <property type="project" value="InterPro"/>
</dbReference>
<keyword evidence="4" id="KW-0804">Transcription</keyword>
<sequence>MSRLIEMETFAKVVEEGGFTDAAKRMGISKSAVSKHISSLESRLGARLLSRTTRRVNPTEIGLAYYDRASRILNDAGDADALVASLHAQPAGLLNISAATDFGIHELSPLMAGFLGTFPDIAVNLELNDKSLDLIAEGVDVALRTGALQDSTLRARKLLKYPMRLVASPAYLDEAGMPATLADLTEHKLLSASLRPGGDVWHFETEDNTTRSVAVSGELAVNDGQSRLHAAEAGLGIAFLPDFLYADAITEGRLQNAMPNLYPQTQTVYAVYPEGRFTQPKVRAFIDYLVQNLAHR</sequence>
<organism evidence="6 7">
    <name type="scientific">Phaeobacter gallaeciensis</name>
    <dbReference type="NCBI Taxonomy" id="60890"/>
    <lineage>
        <taxon>Bacteria</taxon>
        <taxon>Pseudomonadati</taxon>
        <taxon>Pseudomonadota</taxon>
        <taxon>Alphaproteobacteria</taxon>
        <taxon>Rhodobacterales</taxon>
        <taxon>Roseobacteraceae</taxon>
        <taxon>Phaeobacter</taxon>
    </lineage>
</organism>
<protein>
    <submittedName>
        <fullName evidence="6">LysR family transcriptional regulator</fullName>
    </submittedName>
</protein>
<evidence type="ECO:0000256" key="3">
    <source>
        <dbReference type="ARBA" id="ARBA00023125"/>
    </source>
</evidence>
<dbReference type="FunFam" id="1.10.10.10:FF:000001">
    <property type="entry name" value="LysR family transcriptional regulator"/>
    <property type="match status" value="1"/>
</dbReference>
<dbReference type="SUPFAM" id="SSF53850">
    <property type="entry name" value="Periplasmic binding protein-like II"/>
    <property type="match status" value="1"/>
</dbReference>
<dbReference type="OrthoDB" id="9813056at2"/>
<comment type="similarity">
    <text evidence="1">Belongs to the LysR transcriptional regulatory family.</text>
</comment>
<accession>A0A366XDK3</accession>
<dbReference type="InterPro" id="IPR036390">
    <property type="entry name" value="WH_DNA-bd_sf"/>
</dbReference>
<evidence type="ECO:0000313" key="7">
    <source>
        <dbReference type="Proteomes" id="UP000252706"/>
    </source>
</evidence>
<dbReference type="EMBL" id="QOCE01000005">
    <property type="protein sequence ID" value="RBW61619.1"/>
    <property type="molecule type" value="Genomic_DNA"/>
</dbReference>
<reference evidence="6 7" key="1">
    <citation type="submission" date="2018-07" db="EMBL/GenBank/DDBJ databases">
        <title>Modular assembly of carbohydrate-degrading microbial communities in the ocean.</title>
        <authorList>
            <person name="Enke T.N."/>
            <person name="Datta M.S."/>
            <person name="Schwartzman J.A."/>
            <person name="Cermak N."/>
            <person name="Schmitz D.A."/>
            <person name="Barrere J."/>
            <person name="Cordero O.X."/>
        </authorList>
    </citation>
    <scope>NUCLEOTIDE SEQUENCE [LARGE SCALE GENOMIC DNA]</scope>
    <source>
        <strain evidence="6 7">C3M10</strain>
    </source>
</reference>
<feature type="domain" description="HTH lysR-type" evidence="5">
    <location>
        <begin position="1"/>
        <end position="59"/>
    </location>
</feature>
<dbReference type="InterPro" id="IPR005119">
    <property type="entry name" value="LysR_subst-bd"/>
</dbReference>
<dbReference type="AlphaFoldDB" id="A0A366XDK3"/>
<dbReference type="Gene3D" id="3.40.190.290">
    <property type="match status" value="1"/>
</dbReference>
<keyword evidence="3" id="KW-0238">DNA-binding</keyword>
<dbReference type="PROSITE" id="PS50931">
    <property type="entry name" value="HTH_LYSR"/>
    <property type="match status" value="1"/>
</dbReference>
<dbReference type="Proteomes" id="UP000252706">
    <property type="component" value="Unassembled WGS sequence"/>
</dbReference>
<dbReference type="GO" id="GO:0006351">
    <property type="term" value="P:DNA-templated transcription"/>
    <property type="evidence" value="ECO:0007669"/>
    <property type="project" value="TreeGrafter"/>
</dbReference>
<dbReference type="Gene3D" id="1.10.10.10">
    <property type="entry name" value="Winged helix-like DNA-binding domain superfamily/Winged helix DNA-binding domain"/>
    <property type="match status" value="1"/>
</dbReference>
<dbReference type="InterPro" id="IPR036388">
    <property type="entry name" value="WH-like_DNA-bd_sf"/>
</dbReference>
<dbReference type="InterPro" id="IPR058163">
    <property type="entry name" value="LysR-type_TF_proteobact-type"/>
</dbReference>
<dbReference type="SUPFAM" id="SSF46785">
    <property type="entry name" value="Winged helix' DNA-binding domain"/>
    <property type="match status" value="1"/>
</dbReference>
<dbReference type="CDD" id="cd08422">
    <property type="entry name" value="PBP2_CrgA_like"/>
    <property type="match status" value="1"/>
</dbReference>